<dbReference type="AlphaFoldDB" id="A0A0K8P3J3"/>
<dbReference type="RefSeq" id="WP_054021139.1">
    <property type="nucleotide sequence ID" value="NZ_BBYR01000043.1"/>
</dbReference>
<accession>A0A0K8P3J3</accession>
<name>A0A0K8P3J3_PISS1</name>
<comment type="caution">
    <text evidence="1">The sequence shown here is derived from an EMBL/GenBank/DDBJ whole genome shotgun (WGS) entry which is preliminary data.</text>
</comment>
<reference evidence="2" key="1">
    <citation type="submission" date="2015-07" db="EMBL/GenBank/DDBJ databases">
        <title>Discovery of a poly(ethylene terephthalate assimilation.</title>
        <authorList>
            <person name="Yoshida S."/>
            <person name="Hiraga K."/>
            <person name="Takehana T."/>
            <person name="Taniguchi I."/>
            <person name="Yamaji H."/>
            <person name="Maeda Y."/>
            <person name="Toyohara K."/>
            <person name="Miyamoto K."/>
            <person name="Kimura Y."/>
            <person name="Oda K."/>
        </authorList>
    </citation>
    <scope>NUCLEOTIDE SEQUENCE [LARGE SCALE GENOMIC DNA]</scope>
    <source>
        <strain evidence="2">NBRC 110686 / TISTR 2288 / 201-F6</strain>
    </source>
</reference>
<proteinExistence type="predicted"/>
<organism evidence="1 2">
    <name type="scientific">Piscinibacter sakaiensis</name>
    <name type="common">Ideonella sakaiensis</name>
    <dbReference type="NCBI Taxonomy" id="1547922"/>
    <lineage>
        <taxon>Bacteria</taxon>
        <taxon>Pseudomonadati</taxon>
        <taxon>Pseudomonadota</taxon>
        <taxon>Betaproteobacteria</taxon>
        <taxon>Burkholderiales</taxon>
        <taxon>Sphaerotilaceae</taxon>
        <taxon>Piscinibacter</taxon>
    </lineage>
</organism>
<evidence type="ECO:0000313" key="1">
    <source>
        <dbReference type="EMBL" id="GAP37193.1"/>
    </source>
</evidence>
<gene>
    <name evidence="1" type="ORF">ISF6_3048</name>
</gene>
<protein>
    <submittedName>
        <fullName evidence="1">Uncharacterized protein</fullName>
    </submittedName>
</protein>
<dbReference type="EMBL" id="BBYR01000043">
    <property type="protein sequence ID" value="GAP37193.1"/>
    <property type="molecule type" value="Genomic_DNA"/>
</dbReference>
<reference evidence="1 2" key="2">
    <citation type="journal article" date="2016" name="Science">
        <title>A bacterium that degrades and assimilates poly(ethylene terephthalate).</title>
        <authorList>
            <person name="Yoshida S."/>
            <person name="Hiraga K."/>
            <person name="Takehana T."/>
            <person name="Taniguchi I."/>
            <person name="Yamaji H."/>
            <person name="Maeda Y."/>
            <person name="Toyohara K."/>
            <person name="Miyamoto K."/>
            <person name="Kimura Y."/>
            <person name="Oda K."/>
        </authorList>
    </citation>
    <scope>NUCLEOTIDE SEQUENCE [LARGE SCALE GENOMIC DNA]</scope>
    <source>
        <strain evidence="2">NBRC 110686 / TISTR 2288 / 201-F6</strain>
    </source>
</reference>
<evidence type="ECO:0000313" key="2">
    <source>
        <dbReference type="Proteomes" id="UP000037660"/>
    </source>
</evidence>
<keyword evidence="2" id="KW-1185">Reference proteome</keyword>
<dbReference type="Proteomes" id="UP000037660">
    <property type="component" value="Unassembled WGS sequence"/>
</dbReference>
<sequence>MNEAATPWNVAAALVASQGRPAAEPARAALLHAPHAPAREAVEHARVELYCDHDEAALRALRDARGALRDAGDAPNAALAVEEAAWHIRRHHPGEAQAALRHAHDALE</sequence>